<protein>
    <submittedName>
        <fullName evidence="2">Uncharacterized protein</fullName>
    </submittedName>
</protein>
<accession>A0A9N9QWD3</accession>
<dbReference type="EMBL" id="OU893343">
    <property type="protein sequence ID" value="CAG9784686.1"/>
    <property type="molecule type" value="Genomic_DNA"/>
</dbReference>
<evidence type="ECO:0000313" key="3">
    <source>
        <dbReference type="Proteomes" id="UP001153714"/>
    </source>
</evidence>
<name>A0A9N9QWD3_9NEOP</name>
<dbReference type="OrthoDB" id="47328at2759"/>
<gene>
    <name evidence="2" type="ORF">DIATSA_LOCUS2763</name>
</gene>
<evidence type="ECO:0000256" key="1">
    <source>
        <dbReference type="SAM" id="MobiDB-lite"/>
    </source>
</evidence>
<evidence type="ECO:0000313" key="2">
    <source>
        <dbReference type="EMBL" id="CAG9784686.1"/>
    </source>
</evidence>
<sequence>MTLGRKYQQSTGNAGDARKVYSNQSKVGTLSGCSSSISLCDMIEPPDYEEVCDRLMGERDPLSYPPSDIELVTVPRRIRTLTHVLPDEDL</sequence>
<organism evidence="2 3">
    <name type="scientific">Diatraea saccharalis</name>
    <name type="common">sugarcane borer</name>
    <dbReference type="NCBI Taxonomy" id="40085"/>
    <lineage>
        <taxon>Eukaryota</taxon>
        <taxon>Metazoa</taxon>
        <taxon>Ecdysozoa</taxon>
        <taxon>Arthropoda</taxon>
        <taxon>Hexapoda</taxon>
        <taxon>Insecta</taxon>
        <taxon>Pterygota</taxon>
        <taxon>Neoptera</taxon>
        <taxon>Endopterygota</taxon>
        <taxon>Lepidoptera</taxon>
        <taxon>Glossata</taxon>
        <taxon>Ditrysia</taxon>
        <taxon>Pyraloidea</taxon>
        <taxon>Crambidae</taxon>
        <taxon>Crambinae</taxon>
        <taxon>Diatraea</taxon>
    </lineage>
</organism>
<feature type="region of interest" description="Disordered" evidence="1">
    <location>
        <begin position="1"/>
        <end position="20"/>
    </location>
</feature>
<reference evidence="2" key="1">
    <citation type="submission" date="2021-12" db="EMBL/GenBank/DDBJ databases">
        <authorList>
            <person name="King R."/>
        </authorList>
    </citation>
    <scope>NUCLEOTIDE SEQUENCE</scope>
</reference>
<dbReference type="Proteomes" id="UP001153714">
    <property type="component" value="Chromosome 12"/>
</dbReference>
<dbReference type="AlphaFoldDB" id="A0A9N9QWD3"/>
<reference evidence="2" key="2">
    <citation type="submission" date="2022-10" db="EMBL/GenBank/DDBJ databases">
        <authorList>
            <consortium name="ENA_rothamsted_submissions"/>
            <consortium name="culmorum"/>
            <person name="King R."/>
        </authorList>
    </citation>
    <scope>NUCLEOTIDE SEQUENCE</scope>
</reference>
<proteinExistence type="predicted"/>
<keyword evidence="3" id="KW-1185">Reference proteome</keyword>